<dbReference type="RefSeq" id="WP_132317319.1">
    <property type="nucleotide sequence ID" value="NZ_FWZT01000005.1"/>
</dbReference>
<gene>
    <name evidence="3" type="ORF">SAMN06296036_105196</name>
</gene>
<dbReference type="AlphaFoldDB" id="A0A1Y6BP35"/>
<sequence length="128" mass="14099">MKLAVFLALLSLATAGFGKSFHKDTTIVLKDKQTIEVYGKPSLQKKKVTSVKLVPKSKGIKILSFDAEMPDHDHGMVVKPTKPSPSKDGKGVIINGVKLHMPGDWVLKVTIEQNGKTEELRHPYLVKP</sequence>
<evidence type="ECO:0008006" key="5">
    <source>
        <dbReference type="Google" id="ProtNLM"/>
    </source>
</evidence>
<keyword evidence="2" id="KW-0732">Signal</keyword>
<evidence type="ECO:0000313" key="4">
    <source>
        <dbReference type="Proteomes" id="UP000192907"/>
    </source>
</evidence>
<evidence type="ECO:0000256" key="2">
    <source>
        <dbReference type="SAM" id="SignalP"/>
    </source>
</evidence>
<proteinExistence type="predicted"/>
<protein>
    <recommendedName>
        <fullName evidence="5">YtkA-like</fullName>
    </recommendedName>
</protein>
<dbReference type="EMBL" id="FWZT01000005">
    <property type="protein sequence ID" value="SMF12851.1"/>
    <property type="molecule type" value="Genomic_DNA"/>
</dbReference>
<evidence type="ECO:0000313" key="3">
    <source>
        <dbReference type="EMBL" id="SMF12851.1"/>
    </source>
</evidence>
<name>A0A1Y6BP35_9BACT</name>
<organism evidence="3 4">
    <name type="scientific">Pseudobacteriovorax antillogorgiicola</name>
    <dbReference type="NCBI Taxonomy" id="1513793"/>
    <lineage>
        <taxon>Bacteria</taxon>
        <taxon>Pseudomonadati</taxon>
        <taxon>Bdellovibrionota</taxon>
        <taxon>Oligoflexia</taxon>
        <taxon>Oligoflexales</taxon>
        <taxon>Pseudobacteriovoracaceae</taxon>
        <taxon>Pseudobacteriovorax</taxon>
    </lineage>
</organism>
<reference evidence="4" key="1">
    <citation type="submission" date="2017-04" db="EMBL/GenBank/DDBJ databases">
        <authorList>
            <person name="Varghese N."/>
            <person name="Submissions S."/>
        </authorList>
    </citation>
    <scope>NUCLEOTIDE SEQUENCE [LARGE SCALE GENOMIC DNA]</scope>
    <source>
        <strain evidence="4">RKEM611</strain>
    </source>
</reference>
<feature type="chain" id="PRO_5012418693" description="YtkA-like" evidence="2">
    <location>
        <begin position="19"/>
        <end position="128"/>
    </location>
</feature>
<keyword evidence="4" id="KW-1185">Reference proteome</keyword>
<dbReference type="OrthoDB" id="330101at2"/>
<accession>A0A1Y6BP35</accession>
<evidence type="ECO:0000256" key="1">
    <source>
        <dbReference type="SAM" id="MobiDB-lite"/>
    </source>
</evidence>
<feature type="region of interest" description="Disordered" evidence="1">
    <location>
        <begin position="73"/>
        <end position="92"/>
    </location>
</feature>
<feature type="signal peptide" evidence="2">
    <location>
        <begin position="1"/>
        <end position="18"/>
    </location>
</feature>
<dbReference type="Proteomes" id="UP000192907">
    <property type="component" value="Unassembled WGS sequence"/>
</dbReference>